<dbReference type="Proteomes" id="UP000218896">
    <property type="component" value="Unassembled WGS sequence"/>
</dbReference>
<keyword evidence="2" id="KW-1185">Reference proteome</keyword>
<organism evidence="1 2">
    <name type="scientific">Halovibrio salipaludis</name>
    <dbReference type="NCBI Taxonomy" id="2032626"/>
    <lineage>
        <taxon>Bacteria</taxon>
        <taxon>Pseudomonadati</taxon>
        <taxon>Pseudomonadota</taxon>
        <taxon>Gammaproteobacteria</taxon>
        <taxon>Oceanospirillales</taxon>
        <taxon>Halomonadaceae</taxon>
        <taxon>Halovibrio</taxon>
    </lineage>
</organism>
<dbReference type="InterPro" id="IPR045508">
    <property type="entry name" value="DUF6482"/>
</dbReference>
<dbReference type="RefSeq" id="WP_095617388.1">
    <property type="nucleotide sequence ID" value="NZ_NSKD01000003.1"/>
</dbReference>
<evidence type="ECO:0000313" key="1">
    <source>
        <dbReference type="EMBL" id="PAU80552.1"/>
    </source>
</evidence>
<evidence type="ECO:0000313" key="2">
    <source>
        <dbReference type="Proteomes" id="UP000218896"/>
    </source>
</evidence>
<dbReference type="OrthoDB" id="6171865at2"/>
<name>A0A2A2F7H0_9GAMM</name>
<dbReference type="AlphaFoldDB" id="A0A2A2F7H0"/>
<gene>
    <name evidence="1" type="ORF">CK501_08950</name>
</gene>
<dbReference type="Pfam" id="PF20090">
    <property type="entry name" value="DUF6482"/>
    <property type="match status" value="1"/>
</dbReference>
<dbReference type="EMBL" id="NSKD01000003">
    <property type="protein sequence ID" value="PAU80552.1"/>
    <property type="molecule type" value="Genomic_DNA"/>
</dbReference>
<accession>A0A2A2F7H0</accession>
<protein>
    <submittedName>
        <fullName evidence="1">Uncharacterized protein</fullName>
    </submittedName>
</protein>
<reference evidence="1 2" key="1">
    <citation type="submission" date="2017-08" db="EMBL/GenBank/DDBJ databases">
        <title>Halovibrio sewagensis sp. nov., isolated from wastewater of high salinity.</title>
        <authorList>
            <person name="Dong X."/>
            <person name="Zhang G."/>
        </authorList>
    </citation>
    <scope>NUCLEOTIDE SEQUENCE [LARGE SCALE GENOMIC DNA]</scope>
    <source>
        <strain evidence="1 2">YL5-2</strain>
    </source>
</reference>
<proteinExistence type="predicted"/>
<comment type="caution">
    <text evidence="1">The sequence shown here is derived from an EMBL/GenBank/DDBJ whole genome shotgun (WGS) entry which is preliminary data.</text>
</comment>
<sequence length="114" mass="12496">MAIHKYELGDHATLKELSQAMSNGLAPLVEVQSMDGIYTVRLHDGESNTQLSNDQGRTLTFHGTGKIRELLGSIGLTHGVLTWRDQCGDEMIGIEGQAQSQEELLANGTRISFR</sequence>